<dbReference type="SUPFAM" id="SSF81383">
    <property type="entry name" value="F-box domain"/>
    <property type="match status" value="1"/>
</dbReference>
<dbReference type="Pfam" id="PF15966">
    <property type="entry name" value="F-box_4"/>
    <property type="match status" value="1"/>
</dbReference>
<sequence length="597" mass="68883">MLEEGFHTHCLQCIKILKCTIVPKPGESCEIINCPSECGAKFHACKGEEHKLLCMKEKVPCINAEYGCPAVLFRKHRGKHLTSCPASVIHCSEEWDRWPIHLHDKKTIHRSKNLDPSIKSHLDVSLALRDQRMLRRWCVAAAQGQPLSNHKFTISASSSLWVFRKWQNSRELSCPPGLEESVCKELCKTCKETANNTSNSLSKCISNGHANGLLDSQFLDSNETSNKKNAEDSNNKMMDSKDSSSKQKTENNNKISHYEKSSQEPNTNDELPYYNLDDVLQLSQFGTIVYHQLLGESSIYVAVDPAEPFPYLYNNHHSVACQVLDLKFRNPSSTPPWCVSLGLDLNLEARSQHPPSNFMYTFLCCQEFRRDEYGWHYKNVHSEIHRGLNGWLLERCPLAQYGCKFARRKFNPIPKNSYIIYNEALESFGLAFSSFDEVHSSKASCDSSKSSRHEDSHQLNLVDLPFDVLQHIVRYLDSFSLANLSLTSHLLRHVCSTVLKDRGLVHLKWERQKTKDNKYTWKVSKRWFFSSHFSPIHTWTIEDKNNMANHMRICPYFERISQEKAFRYGDPENVDPPQDKRFSDPLKEIYEHNMTKL</sequence>
<evidence type="ECO:0000313" key="7">
    <source>
        <dbReference type="EMBL" id="GFT57383.1"/>
    </source>
</evidence>
<proteinExistence type="predicted"/>
<dbReference type="InterPro" id="IPR001293">
    <property type="entry name" value="Znf_TRAF"/>
</dbReference>
<evidence type="ECO:0000313" key="8">
    <source>
        <dbReference type="Proteomes" id="UP000887013"/>
    </source>
</evidence>
<dbReference type="GO" id="GO:0008270">
    <property type="term" value="F:zinc ion binding"/>
    <property type="evidence" value="ECO:0007669"/>
    <property type="project" value="UniProtKB-KW"/>
</dbReference>
<dbReference type="Gene3D" id="3.30.40.150">
    <property type="entry name" value="TRAF-like zinc-finger, N-terminal subdomain"/>
    <property type="match status" value="1"/>
</dbReference>
<feature type="compositionally biased region" description="Basic and acidic residues" evidence="5">
    <location>
        <begin position="225"/>
        <end position="262"/>
    </location>
</feature>
<dbReference type="InterPro" id="IPR036047">
    <property type="entry name" value="F-box-like_dom_sf"/>
</dbReference>
<evidence type="ECO:0000256" key="4">
    <source>
        <dbReference type="ARBA" id="ARBA00022833"/>
    </source>
</evidence>
<dbReference type="PANTHER" id="PTHR15933:SF20">
    <property type="entry name" value="F-BOX DOMAIN-CONTAINING PROTEIN"/>
    <property type="match status" value="1"/>
</dbReference>
<gene>
    <name evidence="7" type="primary">Fbxo30</name>
    <name evidence="7" type="ORF">NPIL_659541</name>
</gene>
<dbReference type="AlphaFoldDB" id="A0A8X6PCB0"/>
<dbReference type="PANTHER" id="PTHR15933">
    <property type="entry name" value="PROTEIN CBG16327"/>
    <property type="match status" value="1"/>
</dbReference>
<dbReference type="InterPro" id="IPR001810">
    <property type="entry name" value="F-box_dom"/>
</dbReference>
<evidence type="ECO:0000256" key="1">
    <source>
        <dbReference type="ARBA" id="ARBA00022723"/>
    </source>
</evidence>
<evidence type="ECO:0000256" key="5">
    <source>
        <dbReference type="SAM" id="MobiDB-lite"/>
    </source>
</evidence>
<dbReference type="EMBL" id="BMAW01066947">
    <property type="protein sequence ID" value="GFT57383.1"/>
    <property type="molecule type" value="Genomic_DNA"/>
</dbReference>
<dbReference type="Pfam" id="PF15965">
    <property type="entry name" value="zf-TRAF_2"/>
    <property type="match status" value="1"/>
</dbReference>
<keyword evidence="3" id="KW-0833">Ubl conjugation pathway</keyword>
<feature type="domain" description="F-box" evidence="6">
    <location>
        <begin position="458"/>
        <end position="512"/>
    </location>
</feature>
<evidence type="ECO:0000259" key="6">
    <source>
        <dbReference type="PROSITE" id="PS50181"/>
    </source>
</evidence>
<accession>A0A8X6PCB0</accession>
<dbReference type="InterPro" id="IPR031890">
    <property type="entry name" value="Fbxo30/Fbxo40"/>
</dbReference>
<keyword evidence="8" id="KW-1185">Reference proteome</keyword>
<organism evidence="7 8">
    <name type="scientific">Nephila pilipes</name>
    <name type="common">Giant wood spider</name>
    <name type="synonym">Nephila maculata</name>
    <dbReference type="NCBI Taxonomy" id="299642"/>
    <lineage>
        <taxon>Eukaryota</taxon>
        <taxon>Metazoa</taxon>
        <taxon>Ecdysozoa</taxon>
        <taxon>Arthropoda</taxon>
        <taxon>Chelicerata</taxon>
        <taxon>Arachnida</taxon>
        <taxon>Araneae</taxon>
        <taxon>Araneomorphae</taxon>
        <taxon>Entelegynae</taxon>
        <taxon>Araneoidea</taxon>
        <taxon>Nephilidae</taxon>
        <taxon>Nephila</taxon>
    </lineage>
</organism>
<protein>
    <submittedName>
        <fullName evidence="7">F-box only protein 30</fullName>
    </submittedName>
</protein>
<feature type="region of interest" description="Disordered" evidence="5">
    <location>
        <begin position="223"/>
        <end position="270"/>
    </location>
</feature>
<dbReference type="PROSITE" id="PS50181">
    <property type="entry name" value="FBOX"/>
    <property type="match status" value="1"/>
</dbReference>
<dbReference type="Proteomes" id="UP000887013">
    <property type="component" value="Unassembled WGS sequence"/>
</dbReference>
<keyword evidence="1" id="KW-0479">Metal-binding</keyword>
<comment type="caution">
    <text evidence="7">The sequence shown here is derived from an EMBL/GenBank/DDBJ whole genome shotgun (WGS) entry which is preliminary data.</text>
</comment>
<dbReference type="GO" id="GO:0061630">
    <property type="term" value="F:ubiquitin protein ligase activity"/>
    <property type="evidence" value="ECO:0007669"/>
    <property type="project" value="InterPro"/>
</dbReference>
<reference evidence="7" key="1">
    <citation type="submission" date="2020-08" db="EMBL/GenBank/DDBJ databases">
        <title>Multicomponent nature underlies the extraordinary mechanical properties of spider dragline silk.</title>
        <authorList>
            <person name="Kono N."/>
            <person name="Nakamura H."/>
            <person name="Mori M."/>
            <person name="Yoshida Y."/>
            <person name="Ohtoshi R."/>
            <person name="Malay A.D."/>
            <person name="Moran D.A.P."/>
            <person name="Tomita M."/>
            <person name="Numata K."/>
            <person name="Arakawa K."/>
        </authorList>
    </citation>
    <scope>NUCLEOTIDE SEQUENCE</scope>
</reference>
<keyword evidence="4" id="KW-0862">Zinc</keyword>
<keyword evidence="2" id="KW-0863">Zinc-finger</keyword>
<evidence type="ECO:0000256" key="2">
    <source>
        <dbReference type="ARBA" id="ARBA00022771"/>
    </source>
</evidence>
<evidence type="ECO:0000256" key="3">
    <source>
        <dbReference type="ARBA" id="ARBA00022786"/>
    </source>
</evidence>
<dbReference type="InterPro" id="IPR043013">
    <property type="entry name" value="Znf_TRAF_N"/>
</dbReference>
<name>A0A8X6PCB0_NEPPI</name>
<dbReference type="OrthoDB" id="5918172at2759"/>